<organism evidence="2 3">
    <name type="scientific">Natronoflexus pectinivorans</name>
    <dbReference type="NCBI Taxonomy" id="682526"/>
    <lineage>
        <taxon>Bacteria</taxon>
        <taxon>Pseudomonadati</taxon>
        <taxon>Bacteroidota</taxon>
        <taxon>Bacteroidia</taxon>
        <taxon>Marinilabiliales</taxon>
        <taxon>Marinilabiliaceae</taxon>
        <taxon>Natronoflexus</taxon>
    </lineage>
</organism>
<evidence type="ECO:0000313" key="3">
    <source>
        <dbReference type="Proteomes" id="UP000295221"/>
    </source>
</evidence>
<gene>
    <name evidence="2" type="ORF">EV194_11116</name>
</gene>
<dbReference type="PANTHER" id="PTHR22916:SF3">
    <property type="entry name" value="UDP-GLCNAC:BETAGAL BETA-1,3-N-ACETYLGLUCOSAMINYLTRANSFERASE-LIKE PROTEIN 1"/>
    <property type="match status" value="1"/>
</dbReference>
<dbReference type="GO" id="GO:0016758">
    <property type="term" value="F:hexosyltransferase activity"/>
    <property type="evidence" value="ECO:0007669"/>
    <property type="project" value="UniProtKB-ARBA"/>
</dbReference>
<dbReference type="Proteomes" id="UP000295221">
    <property type="component" value="Unassembled WGS sequence"/>
</dbReference>
<dbReference type="RefSeq" id="WP_132434496.1">
    <property type="nucleotide sequence ID" value="NZ_SLWK01000011.1"/>
</dbReference>
<dbReference type="AlphaFoldDB" id="A0A4R2GFV8"/>
<proteinExistence type="predicted"/>
<dbReference type="SUPFAM" id="SSF53448">
    <property type="entry name" value="Nucleotide-diphospho-sugar transferases"/>
    <property type="match status" value="1"/>
</dbReference>
<dbReference type="InterPro" id="IPR001173">
    <property type="entry name" value="Glyco_trans_2-like"/>
</dbReference>
<reference evidence="2 3" key="1">
    <citation type="submission" date="2019-03" db="EMBL/GenBank/DDBJ databases">
        <title>Genomic Encyclopedia of Type Strains, Phase IV (KMG-IV): sequencing the most valuable type-strain genomes for metagenomic binning, comparative biology and taxonomic classification.</title>
        <authorList>
            <person name="Goeker M."/>
        </authorList>
    </citation>
    <scope>NUCLEOTIDE SEQUENCE [LARGE SCALE GENOMIC DNA]</scope>
    <source>
        <strain evidence="2 3">DSM 24179</strain>
    </source>
</reference>
<name>A0A4R2GFV8_9BACT</name>
<dbReference type="PANTHER" id="PTHR22916">
    <property type="entry name" value="GLYCOSYLTRANSFERASE"/>
    <property type="match status" value="1"/>
</dbReference>
<dbReference type="CDD" id="cd00761">
    <property type="entry name" value="Glyco_tranf_GTA_type"/>
    <property type="match status" value="1"/>
</dbReference>
<accession>A0A4R2GFV8</accession>
<protein>
    <submittedName>
        <fullName evidence="2">Glycosyltransferase involved in cell wall biosynthesis</fullName>
    </submittedName>
</protein>
<evidence type="ECO:0000259" key="1">
    <source>
        <dbReference type="Pfam" id="PF00535"/>
    </source>
</evidence>
<dbReference type="EMBL" id="SLWK01000011">
    <property type="protein sequence ID" value="TCO06900.1"/>
    <property type="molecule type" value="Genomic_DNA"/>
</dbReference>
<dbReference type="Gene3D" id="3.90.550.10">
    <property type="entry name" value="Spore Coat Polysaccharide Biosynthesis Protein SpsA, Chain A"/>
    <property type="match status" value="1"/>
</dbReference>
<keyword evidence="2" id="KW-0808">Transferase</keyword>
<dbReference type="Pfam" id="PF00535">
    <property type="entry name" value="Glycos_transf_2"/>
    <property type="match status" value="1"/>
</dbReference>
<keyword evidence="3" id="KW-1185">Reference proteome</keyword>
<evidence type="ECO:0000313" key="2">
    <source>
        <dbReference type="EMBL" id="TCO06900.1"/>
    </source>
</evidence>
<dbReference type="OrthoDB" id="6307329at2"/>
<dbReference type="InterPro" id="IPR029044">
    <property type="entry name" value="Nucleotide-diphossugar_trans"/>
</dbReference>
<comment type="caution">
    <text evidence="2">The sequence shown here is derived from an EMBL/GenBank/DDBJ whole genome shotgun (WGS) entry which is preliminary data.</text>
</comment>
<feature type="domain" description="Glycosyltransferase 2-like" evidence="1">
    <location>
        <begin position="6"/>
        <end position="169"/>
    </location>
</feature>
<sequence>MNPFFSIIMPTYNRSAFIKKAIQSVINQTYSNWELIIIDDGSTDNTKEVIKPYLNDQRIIYMYQQNQERSAARNNGVKVANGEYICFLDSDDYYLPNHLEIFYKEIVNTKNNKKTIFVTKRSYKENQNERIVEYNGNYNNTPINQLIYQAILSSPPVQCICIRKEAFETLLFSDEWLPYSECNHFSFELLNAGYNYKYINNHTVVMVNHDSNTTNDSVEFYMGKLSFLTKFSNILGVNSNQSIIEAKEKLLLFILVNSCHFTLRIKYFIRWVRLNPRILFSRSIISIAFRNN</sequence>